<dbReference type="Pfam" id="PF00084">
    <property type="entry name" value="Sushi"/>
    <property type="match status" value="1"/>
</dbReference>
<dbReference type="SUPFAM" id="SSF57196">
    <property type="entry name" value="EGF/Laminin"/>
    <property type="match status" value="1"/>
</dbReference>
<keyword evidence="6 8" id="KW-1015">Disulfide bond</keyword>
<keyword evidence="3" id="KW-0245">EGF-like domain</keyword>
<evidence type="ECO:0000259" key="10">
    <source>
        <dbReference type="PROSITE" id="PS50923"/>
    </source>
</evidence>
<dbReference type="InterPro" id="IPR001881">
    <property type="entry name" value="EGF-like_Ca-bd_dom"/>
</dbReference>
<dbReference type="CDD" id="cd00033">
    <property type="entry name" value="CCP"/>
    <property type="match status" value="1"/>
</dbReference>
<protein>
    <recommendedName>
        <fullName evidence="10">Sushi domain-containing protein</fullName>
    </recommendedName>
</protein>
<dbReference type="InterPro" id="IPR018097">
    <property type="entry name" value="EGF_Ca-bd_CS"/>
</dbReference>
<evidence type="ECO:0000256" key="5">
    <source>
        <dbReference type="ARBA" id="ARBA00022737"/>
    </source>
</evidence>
<sequence length="411" mass="45129">MCLLQRTLHAILSALSLLLGGSRKVCTDTMLKTVLLLGVSLQLLGDCEGQACPEQREALKVLRQVQKLLTDHEASYLRGMRTLSRRLNQLKGQLQIQEDKDSCPPLKPPRHGRVLGRKLKAGHELHFLCDPGYQLTGSESRTCMNNQTWSGQPAICSELMSVANTTSTTLRPAECSTFQGIQHCACDPGYVIQSGGLCQDIDECDLYQGKAGSKICVHECVNTLGSYNCVCPRGYLLDAHPNSCKDIDECVSNRSACTGGEQCVNLYGGFTCVRPECPKPKMNVTYVKISGHQCERTPCPLGSSSCMDAPHSISFHYIPLQSQLPVPRVLFTMTAPRSQGDSQRFTLTRGKAHRGLEVRQAGRHRGELLLTKSVSGPAEIQVDVEMAEMSPQGILGRHVFTVTLFVSQFTF</sequence>
<dbReference type="PANTHER" id="PTHR24034">
    <property type="entry name" value="EGF-LIKE DOMAIN-CONTAINING PROTEIN"/>
    <property type="match status" value="1"/>
</dbReference>
<evidence type="ECO:0000313" key="11">
    <source>
        <dbReference type="EMBL" id="KAG8562406.1"/>
    </source>
</evidence>
<dbReference type="InterPro" id="IPR000436">
    <property type="entry name" value="Sushi_SCR_CCP_dom"/>
</dbReference>
<dbReference type="SMART" id="SM00179">
    <property type="entry name" value="EGF_CA"/>
    <property type="match status" value="2"/>
</dbReference>
<keyword evidence="2" id="KW-0964">Secreted</keyword>
<dbReference type="InterPro" id="IPR026823">
    <property type="entry name" value="cEGF"/>
</dbReference>
<dbReference type="PANTHER" id="PTHR24034:SF206">
    <property type="entry name" value="FIBULIN-7-LIKE"/>
    <property type="match status" value="1"/>
</dbReference>
<dbReference type="InterPro" id="IPR000742">
    <property type="entry name" value="EGF"/>
</dbReference>
<gene>
    <name evidence="11" type="ORF">GDO81_015666</name>
</gene>
<keyword evidence="5" id="KW-0677">Repeat</keyword>
<dbReference type="PROSITE" id="PS50923">
    <property type="entry name" value="SUSHI"/>
    <property type="match status" value="1"/>
</dbReference>
<evidence type="ECO:0000256" key="4">
    <source>
        <dbReference type="ARBA" id="ARBA00022729"/>
    </source>
</evidence>
<comment type="caution">
    <text evidence="11">The sequence shown here is derived from an EMBL/GenBank/DDBJ whole genome shotgun (WGS) entry which is preliminary data.</text>
</comment>
<dbReference type="InterPro" id="IPR035976">
    <property type="entry name" value="Sushi/SCR/CCP_sf"/>
</dbReference>
<evidence type="ECO:0000313" key="12">
    <source>
        <dbReference type="Proteomes" id="UP000824782"/>
    </source>
</evidence>
<dbReference type="CDD" id="cd00054">
    <property type="entry name" value="EGF_CA"/>
    <property type="match status" value="2"/>
</dbReference>
<dbReference type="GO" id="GO:0005576">
    <property type="term" value="C:extracellular region"/>
    <property type="evidence" value="ECO:0007669"/>
    <property type="project" value="UniProtKB-SubCell"/>
</dbReference>
<evidence type="ECO:0000256" key="1">
    <source>
        <dbReference type="ARBA" id="ARBA00004613"/>
    </source>
</evidence>
<reference evidence="11" key="1">
    <citation type="thesis" date="2020" institute="ProQuest LLC" country="789 East Eisenhower Parkway, Ann Arbor, MI, USA">
        <title>Comparative Genomics and Chromosome Evolution.</title>
        <authorList>
            <person name="Mudd A.B."/>
        </authorList>
    </citation>
    <scope>NUCLEOTIDE SEQUENCE</scope>
    <source>
        <strain evidence="11">237g6f4</strain>
        <tissue evidence="11">Blood</tissue>
    </source>
</reference>
<evidence type="ECO:0000256" key="8">
    <source>
        <dbReference type="PROSITE-ProRule" id="PRU00302"/>
    </source>
</evidence>
<comment type="subcellular location">
    <subcellularLocation>
        <location evidence="1">Secreted</location>
    </subcellularLocation>
</comment>
<evidence type="ECO:0000256" key="7">
    <source>
        <dbReference type="ARBA" id="ARBA00023180"/>
    </source>
</evidence>
<dbReference type="InterPro" id="IPR050751">
    <property type="entry name" value="ECM_structural_protein"/>
</dbReference>
<keyword evidence="12" id="KW-1185">Reference proteome</keyword>
<name>A0AAV7AMF8_ENGPU</name>
<dbReference type="EMBL" id="WNYA01000007">
    <property type="protein sequence ID" value="KAG8562406.1"/>
    <property type="molecule type" value="Genomic_DNA"/>
</dbReference>
<proteinExistence type="predicted"/>
<feature type="signal peptide" evidence="9">
    <location>
        <begin position="1"/>
        <end position="27"/>
    </location>
</feature>
<dbReference type="SUPFAM" id="SSF57535">
    <property type="entry name" value="Complement control module/SCR domain"/>
    <property type="match status" value="1"/>
</dbReference>
<feature type="disulfide bond" evidence="8">
    <location>
        <begin position="129"/>
        <end position="156"/>
    </location>
</feature>
<dbReference type="GO" id="GO:0005509">
    <property type="term" value="F:calcium ion binding"/>
    <property type="evidence" value="ECO:0007669"/>
    <property type="project" value="InterPro"/>
</dbReference>
<dbReference type="Pfam" id="PF12662">
    <property type="entry name" value="cEGF"/>
    <property type="match status" value="1"/>
</dbReference>
<organism evidence="11 12">
    <name type="scientific">Engystomops pustulosus</name>
    <name type="common">Tungara frog</name>
    <name type="synonym">Physalaemus pustulosus</name>
    <dbReference type="NCBI Taxonomy" id="76066"/>
    <lineage>
        <taxon>Eukaryota</taxon>
        <taxon>Metazoa</taxon>
        <taxon>Chordata</taxon>
        <taxon>Craniata</taxon>
        <taxon>Vertebrata</taxon>
        <taxon>Euteleostomi</taxon>
        <taxon>Amphibia</taxon>
        <taxon>Batrachia</taxon>
        <taxon>Anura</taxon>
        <taxon>Neobatrachia</taxon>
        <taxon>Hyloidea</taxon>
        <taxon>Leptodactylidae</taxon>
        <taxon>Leiuperinae</taxon>
        <taxon>Engystomops</taxon>
    </lineage>
</organism>
<dbReference type="Gene3D" id="2.10.70.10">
    <property type="entry name" value="Complement Module, domain 1"/>
    <property type="match status" value="1"/>
</dbReference>
<dbReference type="SMART" id="SM00032">
    <property type="entry name" value="CCP"/>
    <property type="match status" value="1"/>
</dbReference>
<evidence type="ECO:0000256" key="2">
    <source>
        <dbReference type="ARBA" id="ARBA00022525"/>
    </source>
</evidence>
<dbReference type="FunFam" id="2.10.25.10:FF:000014">
    <property type="entry name" value="Latent-transforming growth factor beta-binding protein 3"/>
    <property type="match status" value="1"/>
</dbReference>
<dbReference type="Pfam" id="PF22914">
    <property type="entry name" value="Fibulin_C"/>
    <property type="match status" value="1"/>
</dbReference>
<dbReference type="SMART" id="SM00181">
    <property type="entry name" value="EGF"/>
    <property type="match status" value="2"/>
</dbReference>
<evidence type="ECO:0000256" key="9">
    <source>
        <dbReference type="SAM" id="SignalP"/>
    </source>
</evidence>
<keyword evidence="4 9" id="KW-0732">Signal</keyword>
<dbReference type="Gene3D" id="2.10.25.10">
    <property type="entry name" value="Laminin"/>
    <property type="match status" value="2"/>
</dbReference>
<keyword evidence="8" id="KW-0768">Sushi</keyword>
<feature type="chain" id="PRO_5043865754" description="Sushi domain-containing protein" evidence="9">
    <location>
        <begin position="28"/>
        <end position="411"/>
    </location>
</feature>
<dbReference type="Proteomes" id="UP000824782">
    <property type="component" value="Unassembled WGS sequence"/>
</dbReference>
<evidence type="ECO:0000256" key="6">
    <source>
        <dbReference type="ARBA" id="ARBA00023157"/>
    </source>
</evidence>
<keyword evidence="7" id="KW-0325">Glycoprotein</keyword>
<dbReference type="PROSITE" id="PS01187">
    <property type="entry name" value="EGF_CA"/>
    <property type="match status" value="1"/>
</dbReference>
<feature type="domain" description="Sushi" evidence="10">
    <location>
        <begin position="101"/>
        <end position="158"/>
    </location>
</feature>
<dbReference type="InterPro" id="IPR055088">
    <property type="entry name" value="Fibulin_C"/>
</dbReference>
<dbReference type="AlphaFoldDB" id="A0AAV7AMF8"/>
<comment type="caution">
    <text evidence="8">Lacks conserved residue(s) required for the propagation of feature annotation.</text>
</comment>
<accession>A0AAV7AMF8</accession>
<evidence type="ECO:0000256" key="3">
    <source>
        <dbReference type="ARBA" id="ARBA00022536"/>
    </source>
</evidence>